<dbReference type="EMBL" id="QPFP01000020">
    <property type="protein sequence ID" value="TEB31061.1"/>
    <property type="molecule type" value="Genomic_DNA"/>
</dbReference>
<keyword evidence="4" id="KW-1185">Reference proteome</keyword>
<sequence length="267" mass="30595">MPLPPQLQTLLQGLHHIEVTRYTQMASTCIILYDHLLTFDDEVELIWKASWSMGKGMFLINRYHSVASVIFMNYGFFSPTLTPSFCNQFFQWQGWTGLIACIVAEVILQMRFVLAKITATTVNIPNGKFCMPHGVSDKFYIFWVPMLAFECLLCTLALIRGFQAFVSDGSLFRRGRELVQILLRDSVLYFLVICATYMTCLLVWIVGPVRLPLHSYKVQPTHTHQITLLEVPIGFSVAMSCVLANRHPQRPRSQSHYRTIKTFTSTT</sequence>
<dbReference type="AlphaFoldDB" id="A0A4Y7TAP0"/>
<dbReference type="OrthoDB" id="3349377at2759"/>
<reference evidence="3 4" key="1">
    <citation type="journal article" date="2019" name="Nat. Ecol. Evol.">
        <title>Megaphylogeny resolves global patterns of mushroom evolution.</title>
        <authorList>
            <person name="Varga T."/>
            <person name="Krizsan K."/>
            <person name="Foldi C."/>
            <person name="Dima B."/>
            <person name="Sanchez-Garcia M."/>
            <person name="Sanchez-Ramirez S."/>
            <person name="Szollosi G.J."/>
            <person name="Szarkandi J.G."/>
            <person name="Papp V."/>
            <person name="Albert L."/>
            <person name="Andreopoulos W."/>
            <person name="Angelini C."/>
            <person name="Antonin V."/>
            <person name="Barry K.W."/>
            <person name="Bougher N.L."/>
            <person name="Buchanan P."/>
            <person name="Buyck B."/>
            <person name="Bense V."/>
            <person name="Catcheside P."/>
            <person name="Chovatia M."/>
            <person name="Cooper J."/>
            <person name="Damon W."/>
            <person name="Desjardin D."/>
            <person name="Finy P."/>
            <person name="Geml J."/>
            <person name="Haridas S."/>
            <person name="Hughes K."/>
            <person name="Justo A."/>
            <person name="Karasinski D."/>
            <person name="Kautmanova I."/>
            <person name="Kiss B."/>
            <person name="Kocsube S."/>
            <person name="Kotiranta H."/>
            <person name="LaButti K.M."/>
            <person name="Lechner B.E."/>
            <person name="Liimatainen K."/>
            <person name="Lipzen A."/>
            <person name="Lukacs Z."/>
            <person name="Mihaltcheva S."/>
            <person name="Morgado L.N."/>
            <person name="Niskanen T."/>
            <person name="Noordeloos M.E."/>
            <person name="Ohm R.A."/>
            <person name="Ortiz-Santana B."/>
            <person name="Ovrebo C."/>
            <person name="Racz N."/>
            <person name="Riley R."/>
            <person name="Savchenko A."/>
            <person name="Shiryaev A."/>
            <person name="Soop K."/>
            <person name="Spirin V."/>
            <person name="Szebenyi C."/>
            <person name="Tomsovsky M."/>
            <person name="Tulloss R.E."/>
            <person name="Uehling J."/>
            <person name="Grigoriev I.V."/>
            <person name="Vagvolgyi C."/>
            <person name="Papp T."/>
            <person name="Martin F.M."/>
            <person name="Miettinen O."/>
            <person name="Hibbett D.S."/>
            <person name="Nagy L.G."/>
        </authorList>
    </citation>
    <scope>NUCLEOTIDE SEQUENCE [LARGE SCALE GENOMIC DNA]</scope>
    <source>
        <strain evidence="3 4">FP101781</strain>
    </source>
</reference>
<proteinExistence type="predicted"/>
<feature type="domain" description="DUF6533" evidence="2">
    <location>
        <begin position="22"/>
        <end position="63"/>
    </location>
</feature>
<comment type="caution">
    <text evidence="3">The sequence shown here is derived from an EMBL/GenBank/DDBJ whole genome shotgun (WGS) entry which is preliminary data.</text>
</comment>
<evidence type="ECO:0000256" key="1">
    <source>
        <dbReference type="SAM" id="Phobius"/>
    </source>
</evidence>
<keyword evidence="1" id="KW-0812">Transmembrane</keyword>
<gene>
    <name evidence="3" type="ORF">FA13DRAFT_478427</name>
</gene>
<evidence type="ECO:0000313" key="3">
    <source>
        <dbReference type="EMBL" id="TEB31061.1"/>
    </source>
</evidence>
<feature type="transmembrane region" description="Helical" evidence="1">
    <location>
        <begin position="187"/>
        <end position="206"/>
    </location>
</feature>
<evidence type="ECO:0000259" key="2">
    <source>
        <dbReference type="Pfam" id="PF20151"/>
    </source>
</evidence>
<dbReference type="InterPro" id="IPR045340">
    <property type="entry name" value="DUF6533"/>
</dbReference>
<dbReference type="Proteomes" id="UP000298030">
    <property type="component" value="Unassembled WGS sequence"/>
</dbReference>
<keyword evidence="1" id="KW-1133">Transmembrane helix</keyword>
<protein>
    <recommendedName>
        <fullName evidence="2">DUF6533 domain-containing protein</fullName>
    </recommendedName>
</protein>
<name>A0A4Y7TAP0_COPMI</name>
<organism evidence="3 4">
    <name type="scientific">Coprinellus micaceus</name>
    <name type="common">Glistening ink-cap mushroom</name>
    <name type="synonym">Coprinus micaceus</name>
    <dbReference type="NCBI Taxonomy" id="71717"/>
    <lineage>
        <taxon>Eukaryota</taxon>
        <taxon>Fungi</taxon>
        <taxon>Dikarya</taxon>
        <taxon>Basidiomycota</taxon>
        <taxon>Agaricomycotina</taxon>
        <taxon>Agaricomycetes</taxon>
        <taxon>Agaricomycetidae</taxon>
        <taxon>Agaricales</taxon>
        <taxon>Agaricineae</taxon>
        <taxon>Psathyrellaceae</taxon>
        <taxon>Coprinellus</taxon>
    </lineage>
</organism>
<evidence type="ECO:0000313" key="4">
    <source>
        <dbReference type="Proteomes" id="UP000298030"/>
    </source>
</evidence>
<feature type="transmembrane region" description="Helical" evidence="1">
    <location>
        <begin position="140"/>
        <end position="166"/>
    </location>
</feature>
<keyword evidence="1" id="KW-0472">Membrane</keyword>
<dbReference type="Pfam" id="PF20151">
    <property type="entry name" value="DUF6533"/>
    <property type="match status" value="1"/>
</dbReference>
<accession>A0A4Y7TAP0</accession>